<sequence>MRSSIEKRATELGDGPFPVTSITLLETAGSSHIYKVCTAAIPEGFPVSVMETSDGAKVNWESFVNFHDDLFRKFAAGPIDTPGIFHVFVKPDPPAAGEAESNFSRFKLSVPMPGREQLAWIRKDSVALAKMRGIFEGSGQFDKELVDKLLSESGVAFSLKLVKRQPNERQQFIEIVDFVAIGWLPGAE</sequence>
<keyword evidence="2" id="KW-1185">Reference proteome</keyword>
<dbReference type="Proteomes" id="UP000501812">
    <property type="component" value="Chromosome"/>
</dbReference>
<accession>A0A858RNE3</accession>
<evidence type="ECO:0000313" key="1">
    <source>
        <dbReference type="EMBL" id="QJE98382.1"/>
    </source>
</evidence>
<dbReference type="RefSeq" id="WP_169456868.1">
    <property type="nucleotide sequence ID" value="NZ_CP051774.1"/>
</dbReference>
<reference evidence="1 2" key="1">
    <citation type="submission" date="2020-04" db="EMBL/GenBank/DDBJ databases">
        <title>Luteolibacter sp. G-1-1-1 isolated from soil.</title>
        <authorList>
            <person name="Dahal R.H."/>
        </authorList>
    </citation>
    <scope>NUCLEOTIDE SEQUENCE [LARGE SCALE GENOMIC DNA]</scope>
    <source>
        <strain evidence="1 2">G-1-1-1</strain>
    </source>
</reference>
<proteinExistence type="predicted"/>
<dbReference type="KEGG" id="luo:HHL09_22205"/>
<dbReference type="AlphaFoldDB" id="A0A858RNE3"/>
<evidence type="ECO:0000313" key="2">
    <source>
        <dbReference type="Proteomes" id="UP000501812"/>
    </source>
</evidence>
<protein>
    <submittedName>
        <fullName evidence="1">Uncharacterized protein</fullName>
    </submittedName>
</protein>
<gene>
    <name evidence="1" type="ORF">HHL09_22205</name>
</gene>
<organism evidence="1 2">
    <name type="scientific">Luteolibacter luteus</name>
    <dbReference type="NCBI Taxonomy" id="2728835"/>
    <lineage>
        <taxon>Bacteria</taxon>
        <taxon>Pseudomonadati</taxon>
        <taxon>Verrucomicrobiota</taxon>
        <taxon>Verrucomicrobiia</taxon>
        <taxon>Verrucomicrobiales</taxon>
        <taxon>Verrucomicrobiaceae</taxon>
        <taxon>Luteolibacter</taxon>
    </lineage>
</organism>
<name>A0A858RNE3_9BACT</name>
<dbReference type="EMBL" id="CP051774">
    <property type="protein sequence ID" value="QJE98382.1"/>
    <property type="molecule type" value="Genomic_DNA"/>
</dbReference>